<keyword evidence="2" id="KW-1185">Reference proteome</keyword>
<dbReference type="EMBL" id="JASPKY010001855">
    <property type="protein sequence ID" value="KAK9670982.1"/>
    <property type="molecule type" value="Genomic_DNA"/>
</dbReference>
<reference evidence="1 2" key="1">
    <citation type="journal article" date="2024" name="BMC Genomics">
        <title>De novo assembly and annotation of Popillia japonica's genome with initial clues to its potential as an invasive pest.</title>
        <authorList>
            <person name="Cucini C."/>
            <person name="Boschi S."/>
            <person name="Funari R."/>
            <person name="Cardaioli E."/>
            <person name="Iannotti N."/>
            <person name="Marturano G."/>
            <person name="Paoli F."/>
            <person name="Bruttini M."/>
            <person name="Carapelli A."/>
            <person name="Frati F."/>
            <person name="Nardi F."/>
        </authorList>
    </citation>
    <scope>NUCLEOTIDE SEQUENCE [LARGE SCALE GENOMIC DNA]</scope>
    <source>
        <strain evidence="1">DMR45628</strain>
    </source>
</reference>
<sequence length="79" mass="9138">MKTAHSNENEEPKNTIPSMNEAIDIKNPQYHIKQTYLNELTVEFNQNQGKTETKQQATIYNNITNTYSTTPYLSLKKTT</sequence>
<dbReference type="Proteomes" id="UP001458880">
    <property type="component" value="Unassembled WGS sequence"/>
</dbReference>
<organism evidence="1 2">
    <name type="scientific">Popillia japonica</name>
    <name type="common">Japanese beetle</name>
    <dbReference type="NCBI Taxonomy" id="7064"/>
    <lineage>
        <taxon>Eukaryota</taxon>
        <taxon>Metazoa</taxon>
        <taxon>Ecdysozoa</taxon>
        <taxon>Arthropoda</taxon>
        <taxon>Hexapoda</taxon>
        <taxon>Insecta</taxon>
        <taxon>Pterygota</taxon>
        <taxon>Neoptera</taxon>
        <taxon>Endopterygota</taxon>
        <taxon>Coleoptera</taxon>
        <taxon>Polyphaga</taxon>
        <taxon>Scarabaeiformia</taxon>
        <taxon>Scarabaeidae</taxon>
        <taxon>Rutelinae</taxon>
        <taxon>Popillia</taxon>
    </lineage>
</organism>
<name>A0AAW1H5G2_POPJA</name>
<evidence type="ECO:0000313" key="2">
    <source>
        <dbReference type="Proteomes" id="UP001458880"/>
    </source>
</evidence>
<proteinExistence type="predicted"/>
<comment type="caution">
    <text evidence="1">The sequence shown here is derived from an EMBL/GenBank/DDBJ whole genome shotgun (WGS) entry which is preliminary data.</text>
</comment>
<protein>
    <submittedName>
        <fullName evidence="1">Uncharacterized protein</fullName>
    </submittedName>
</protein>
<gene>
    <name evidence="1" type="ORF">QE152_g41056</name>
</gene>
<evidence type="ECO:0000313" key="1">
    <source>
        <dbReference type="EMBL" id="KAK9670982.1"/>
    </source>
</evidence>
<accession>A0AAW1H5G2</accession>
<dbReference type="AlphaFoldDB" id="A0AAW1H5G2"/>